<evidence type="ECO:0000313" key="2">
    <source>
        <dbReference type="EMBL" id="MCV3754075.1"/>
    </source>
</evidence>
<dbReference type="EMBL" id="JAOXHJ010000003">
    <property type="protein sequence ID" value="MCV3754075.1"/>
    <property type="molecule type" value="Genomic_DNA"/>
</dbReference>
<comment type="caution">
    <text evidence="2">The sequence shown here is derived from an EMBL/GenBank/DDBJ whole genome shotgun (WGS) entry which is preliminary data.</text>
</comment>
<keyword evidence="3" id="KW-1185">Reference proteome</keyword>
<sequence length="88" mass="9980">MQKLTDKNKQEIYSGFFGNYMWNTAIMTGILGQNITGALGLVAQLVHIFNPSPRFTRHQFIDNPAARMYTRIAQHPSRATLSFGSPFF</sequence>
<keyword evidence="1" id="KW-1133">Transmembrane helix</keyword>
<proteinExistence type="predicted"/>
<gene>
    <name evidence="2" type="ORF">OF365_01680</name>
</gene>
<reference evidence="2 3" key="1">
    <citation type="journal article" date="2020" name="Int. J. Syst. Evol. Microbiol.">
        <title>Ureaplasma miroungigenitalium sp. nov. isolated from northern elephant seals (Mirounga angustirostris) and Ureaplasma zalophigenitalium sp. nov. isolated from California sea lions (Zalophus californianus).</title>
        <authorList>
            <person name="Volokhov D.V."/>
            <person name="Gulland F.M."/>
            <person name="Gao Y."/>
            <person name="Chizhikov V.E."/>
        </authorList>
    </citation>
    <scope>NUCLEOTIDE SEQUENCE [LARGE SCALE GENOMIC DNA]</scope>
    <source>
        <strain evidence="2 3">CSL7644-GEN</strain>
    </source>
</reference>
<name>A0ABT3BPA8_9BACT</name>
<dbReference type="Proteomes" id="UP001207252">
    <property type="component" value="Unassembled WGS sequence"/>
</dbReference>
<keyword evidence="1" id="KW-0472">Membrane</keyword>
<dbReference type="RefSeq" id="WP_263817879.1">
    <property type="nucleotide sequence ID" value="NZ_JAOXHJ010000003.1"/>
</dbReference>
<accession>A0ABT3BPA8</accession>
<evidence type="ECO:0000256" key="1">
    <source>
        <dbReference type="SAM" id="Phobius"/>
    </source>
</evidence>
<evidence type="ECO:0000313" key="3">
    <source>
        <dbReference type="Proteomes" id="UP001207252"/>
    </source>
</evidence>
<protein>
    <submittedName>
        <fullName evidence="2">Uncharacterized protein</fullName>
    </submittedName>
</protein>
<feature type="transmembrane region" description="Helical" evidence="1">
    <location>
        <begin position="20"/>
        <end position="49"/>
    </location>
</feature>
<organism evidence="2 3">
    <name type="scientific">Ureaplasma zalophigenitalium</name>
    <dbReference type="NCBI Taxonomy" id="907723"/>
    <lineage>
        <taxon>Bacteria</taxon>
        <taxon>Bacillati</taxon>
        <taxon>Mycoplasmatota</taxon>
        <taxon>Mycoplasmoidales</taxon>
        <taxon>Mycoplasmoidaceae</taxon>
        <taxon>Ureaplasma</taxon>
    </lineage>
</organism>
<keyword evidence="1" id="KW-0812">Transmembrane</keyword>